<evidence type="ECO:0000259" key="6">
    <source>
        <dbReference type="PROSITE" id="PS50885"/>
    </source>
</evidence>
<dbReference type="Pfam" id="PF06580">
    <property type="entry name" value="His_kinase"/>
    <property type="match status" value="1"/>
</dbReference>
<keyword evidence="4 7" id="KW-0418">Kinase</keyword>
<evidence type="ECO:0000256" key="4">
    <source>
        <dbReference type="ARBA" id="ARBA00022777"/>
    </source>
</evidence>
<dbReference type="Proteomes" id="UP001198242">
    <property type="component" value="Unassembled WGS sequence"/>
</dbReference>
<evidence type="ECO:0000256" key="2">
    <source>
        <dbReference type="ARBA" id="ARBA00022553"/>
    </source>
</evidence>
<keyword evidence="2" id="KW-0597">Phosphoprotein</keyword>
<dbReference type="InterPro" id="IPR003660">
    <property type="entry name" value="HAMP_dom"/>
</dbReference>
<dbReference type="InterPro" id="IPR003594">
    <property type="entry name" value="HATPase_dom"/>
</dbReference>
<gene>
    <name evidence="7" type="ORF">LKE05_06520</name>
</gene>
<evidence type="ECO:0000256" key="5">
    <source>
        <dbReference type="SAM" id="Phobius"/>
    </source>
</evidence>
<dbReference type="InterPro" id="IPR050640">
    <property type="entry name" value="Bact_2-comp_sensor_kinase"/>
</dbReference>
<keyword evidence="5" id="KW-0812">Transmembrane</keyword>
<accession>A0AAE3J9A6</accession>
<dbReference type="Gene3D" id="6.10.340.10">
    <property type="match status" value="1"/>
</dbReference>
<keyword evidence="5" id="KW-0472">Membrane</keyword>
<dbReference type="PROSITE" id="PS50885">
    <property type="entry name" value="HAMP"/>
    <property type="match status" value="1"/>
</dbReference>
<comment type="subcellular location">
    <subcellularLocation>
        <location evidence="1">Membrane</location>
    </subcellularLocation>
</comment>
<sequence>MKKHSRLVERVVRPYLIFIALILAVAMIVMYFSVVTKLNYEAENAGTKIAETMARQVDTYIEEIDVLAQQVKRQPRIINIFYNLNNTKNDKSNFFNNNVLLGIDVSSILNGLITDRNGNFNISVYNGYGDFVSNQNYFIDKKKFQSTMENMNYAIELNQIEENDDKIITAPSENPWTESTREFITLKKSLKNDYSDTVCGIIEVRASVDRLEQMLHTEDNAEILICDRSNGKIIYPTVYTERERSEYSSAFVNNANWEIMIRTPVSNTKTNIIFILSIFVALYAILLVFVFLISRTIGKEVIKPISQLANHVCKIDAPDDKMAHINDDAIDEIKELEDSFEKMLERMNSSIIQEKKAYALALQAQMNPHFLYNMLAVISSAGSEAGCDSVSTMCVELSDMLRYVAAYQKVTVPLKEEILHTKNYLALMKSRYEDYFSYKIDVSDDLMNIPVPKLFIQPLAENCFIHAFKEKEPPWNIDIKMIGTKDRWELIIKDNGSGISEERIAEIKDKIDKALNERQVGNIGGLGIVNTIVRLTMTHNKNLKYDIYNDNGMEIKIVAGE</sequence>
<proteinExistence type="predicted"/>
<dbReference type="RefSeq" id="WP_308456308.1">
    <property type="nucleotide sequence ID" value="NZ_JAJEQM010000007.1"/>
</dbReference>
<feature type="transmembrane region" description="Helical" evidence="5">
    <location>
        <begin position="12"/>
        <end position="34"/>
    </location>
</feature>
<evidence type="ECO:0000313" key="8">
    <source>
        <dbReference type="Proteomes" id="UP001198242"/>
    </source>
</evidence>
<dbReference type="InterPro" id="IPR010559">
    <property type="entry name" value="Sig_transdc_His_kin_internal"/>
</dbReference>
<keyword evidence="8" id="KW-1185">Reference proteome</keyword>
<dbReference type="GO" id="GO:0000155">
    <property type="term" value="F:phosphorelay sensor kinase activity"/>
    <property type="evidence" value="ECO:0007669"/>
    <property type="project" value="InterPro"/>
</dbReference>
<dbReference type="AlphaFoldDB" id="A0AAE3J9A6"/>
<dbReference type="PANTHER" id="PTHR34220:SF7">
    <property type="entry name" value="SENSOR HISTIDINE KINASE YPDA"/>
    <property type="match status" value="1"/>
</dbReference>
<evidence type="ECO:0000256" key="3">
    <source>
        <dbReference type="ARBA" id="ARBA00022679"/>
    </source>
</evidence>
<dbReference type="InterPro" id="IPR036890">
    <property type="entry name" value="HATPase_C_sf"/>
</dbReference>
<keyword evidence="3" id="KW-0808">Transferase</keyword>
<evidence type="ECO:0000313" key="7">
    <source>
        <dbReference type="EMBL" id="MCC2210444.1"/>
    </source>
</evidence>
<dbReference type="PANTHER" id="PTHR34220">
    <property type="entry name" value="SENSOR HISTIDINE KINASE YPDA"/>
    <property type="match status" value="1"/>
</dbReference>
<dbReference type="EMBL" id="JAJEQM010000007">
    <property type="protein sequence ID" value="MCC2210444.1"/>
    <property type="molecule type" value="Genomic_DNA"/>
</dbReference>
<comment type="caution">
    <text evidence="7">The sequence shown here is derived from an EMBL/GenBank/DDBJ whole genome shotgun (WGS) entry which is preliminary data.</text>
</comment>
<protein>
    <submittedName>
        <fullName evidence="7">Histidine kinase</fullName>
    </submittedName>
</protein>
<feature type="transmembrane region" description="Helical" evidence="5">
    <location>
        <begin position="272"/>
        <end position="293"/>
    </location>
</feature>
<dbReference type="Gene3D" id="3.30.565.10">
    <property type="entry name" value="Histidine kinase-like ATPase, C-terminal domain"/>
    <property type="match status" value="1"/>
</dbReference>
<feature type="domain" description="HAMP" evidence="6">
    <location>
        <begin position="299"/>
        <end position="352"/>
    </location>
</feature>
<dbReference type="GO" id="GO:0016020">
    <property type="term" value="C:membrane"/>
    <property type="evidence" value="ECO:0007669"/>
    <property type="project" value="UniProtKB-SubCell"/>
</dbReference>
<name>A0AAE3J9A6_9FIRM</name>
<keyword evidence="5" id="KW-1133">Transmembrane helix</keyword>
<evidence type="ECO:0000256" key="1">
    <source>
        <dbReference type="ARBA" id="ARBA00004370"/>
    </source>
</evidence>
<reference evidence="7 8" key="1">
    <citation type="submission" date="2021-10" db="EMBL/GenBank/DDBJ databases">
        <title>Anaerobic single-cell dispensing facilitates the cultivation of human gut bacteria.</title>
        <authorList>
            <person name="Afrizal A."/>
        </authorList>
    </citation>
    <scope>NUCLEOTIDE SEQUENCE [LARGE SCALE GENOMIC DNA]</scope>
    <source>
        <strain evidence="7 8">CLA-AA-H232</strain>
    </source>
</reference>
<organism evidence="7 8">
    <name type="scientific">Hominilimicola fabiformis</name>
    <dbReference type="NCBI Taxonomy" id="2885356"/>
    <lineage>
        <taxon>Bacteria</taxon>
        <taxon>Bacillati</taxon>
        <taxon>Bacillota</taxon>
        <taxon>Clostridia</taxon>
        <taxon>Eubacteriales</taxon>
        <taxon>Oscillospiraceae</taxon>
        <taxon>Hominilimicola</taxon>
    </lineage>
</organism>
<dbReference type="Pfam" id="PF02518">
    <property type="entry name" value="HATPase_c"/>
    <property type="match status" value="1"/>
</dbReference>
<dbReference type="SUPFAM" id="SSF55874">
    <property type="entry name" value="ATPase domain of HSP90 chaperone/DNA topoisomerase II/histidine kinase"/>
    <property type="match status" value="1"/>
</dbReference>